<dbReference type="InterPro" id="IPR000772">
    <property type="entry name" value="Ricin_B_lectin"/>
</dbReference>
<evidence type="ECO:0000256" key="7">
    <source>
        <dbReference type="ARBA" id="ARBA00022989"/>
    </source>
</evidence>
<evidence type="ECO:0000256" key="10">
    <source>
        <dbReference type="ARBA" id="ARBA00023157"/>
    </source>
</evidence>
<dbReference type="GO" id="GO:0000139">
    <property type="term" value="C:Golgi membrane"/>
    <property type="evidence" value="ECO:0007669"/>
    <property type="project" value="UniProtKB-SubCell"/>
</dbReference>
<dbReference type="KEGG" id="goe:100909279"/>
<comment type="similarity">
    <text evidence="3 13">Belongs to the glycosyltransferase 2 family. GalNAc-T subfamily.</text>
</comment>
<protein>
    <recommendedName>
        <fullName evidence="13">Polypeptide N-acetylgalactosaminyltransferase</fullName>
        <ecNumber evidence="13">2.4.1.-</ecNumber>
    </recommendedName>
    <alternativeName>
        <fullName evidence="13">Protein-UDP acetylgalactosaminyltransferase</fullName>
    </alternativeName>
</protein>
<dbReference type="FunFam" id="3.90.550.10:FF:000053">
    <property type="entry name" value="Polypeptide N-acetylgalactosaminyltransferase"/>
    <property type="match status" value="1"/>
</dbReference>
<evidence type="ECO:0000256" key="6">
    <source>
        <dbReference type="ARBA" id="ARBA00022968"/>
    </source>
</evidence>
<dbReference type="PANTHER" id="PTHR11675:SF63">
    <property type="entry name" value="POLYPEPTIDE N-ACETYLGALACTOSAMINYLTRANSFERASE"/>
    <property type="match status" value="1"/>
</dbReference>
<dbReference type="InterPro" id="IPR045885">
    <property type="entry name" value="GalNAc-T"/>
</dbReference>
<evidence type="ECO:0000256" key="1">
    <source>
        <dbReference type="ARBA" id="ARBA00001936"/>
    </source>
</evidence>
<keyword evidence="15" id="KW-1185">Reference proteome</keyword>
<comment type="pathway">
    <text evidence="13">Protein modification; protein glycosylation.</text>
</comment>
<keyword evidence="4 13" id="KW-0812">Transmembrane</keyword>
<dbReference type="SUPFAM" id="SSF50370">
    <property type="entry name" value="Ricin B-like lectins"/>
    <property type="match status" value="1"/>
</dbReference>
<dbReference type="SMART" id="SM00458">
    <property type="entry name" value="RICIN"/>
    <property type="match status" value="1"/>
</dbReference>
<name>A0AAJ7WIK6_9ACAR</name>
<dbReference type="GO" id="GO:0008593">
    <property type="term" value="P:regulation of Notch signaling pathway"/>
    <property type="evidence" value="ECO:0007669"/>
    <property type="project" value="TreeGrafter"/>
</dbReference>
<dbReference type="Pfam" id="PF00652">
    <property type="entry name" value="Ricin_B_lectin"/>
    <property type="match status" value="1"/>
</dbReference>
<keyword evidence="13" id="KW-0808">Transferase</keyword>
<dbReference type="EC" id="2.4.1.-" evidence="13"/>
<evidence type="ECO:0000256" key="2">
    <source>
        <dbReference type="ARBA" id="ARBA00004323"/>
    </source>
</evidence>
<evidence type="ECO:0000313" key="16">
    <source>
        <dbReference type="RefSeq" id="XP_028968295.1"/>
    </source>
</evidence>
<keyword evidence="13" id="KW-0328">Glycosyltransferase</keyword>
<evidence type="ECO:0000256" key="11">
    <source>
        <dbReference type="ARBA" id="ARBA00023180"/>
    </source>
</evidence>
<feature type="domain" description="Ricin B lectin" evidence="14">
    <location>
        <begin position="454"/>
        <end position="577"/>
    </location>
</feature>
<evidence type="ECO:0000256" key="12">
    <source>
        <dbReference type="ARBA" id="ARBA00023211"/>
    </source>
</evidence>
<keyword evidence="8 13" id="KW-0333">Golgi apparatus</keyword>
<feature type="transmembrane region" description="Helical" evidence="13">
    <location>
        <begin position="18"/>
        <end position="37"/>
    </location>
</feature>
<dbReference type="GeneID" id="100909279"/>
<keyword evidence="6" id="KW-0735">Signal-anchor</keyword>
<dbReference type="GO" id="GO:0030246">
    <property type="term" value="F:carbohydrate binding"/>
    <property type="evidence" value="ECO:0007669"/>
    <property type="project" value="UniProtKB-KW"/>
</dbReference>
<dbReference type="InterPro" id="IPR029044">
    <property type="entry name" value="Nucleotide-diphossugar_trans"/>
</dbReference>
<dbReference type="GO" id="GO:0004653">
    <property type="term" value="F:polypeptide N-acetylgalactosaminyltransferase activity"/>
    <property type="evidence" value="ECO:0007669"/>
    <property type="project" value="TreeGrafter"/>
</dbReference>
<keyword evidence="10 13" id="KW-1015">Disulfide bond</keyword>
<dbReference type="CDD" id="cd02510">
    <property type="entry name" value="pp-GalNAc-T"/>
    <property type="match status" value="1"/>
</dbReference>
<dbReference type="GO" id="GO:0005112">
    <property type="term" value="F:Notch binding"/>
    <property type="evidence" value="ECO:0007669"/>
    <property type="project" value="TreeGrafter"/>
</dbReference>
<dbReference type="CDD" id="cd23440">
    <property type="entry name" value="beta-trefoil_Ricin_GALNT11"/>
    <property type="match status" value="1"/>
</dbReference>
<dbReference type="Proteomes" id="UP000694867">
    <property type="component" value="Unplaced"/>
</dbReference>
<evidence type="ECO:0000313" key="15">
    <source>
        <dbReference type="Proteomes" id="UP000694867"/>
    </source>
</evidence>
<evidence type="ECO:0000256" key="3">
    <source>
        <dbReference type="ARBA" id="ARBA00005680"/>
    </source>
</evidence>
<gene>
    <name evidence="16" type="primary">LOC100909279</name>
</gene>
<comment type="subcellular location">
    <subcellularLocation>
        <location evidence="2 13">Golgi apparatus membrane</location>
        <topology evidence="2 13">Single-pass type II membrane protein</topology>
    </subcellularLocation>
</comment>
<reference evidence="16" key="1">
    <citation type="submission" date="2025-08" db="UniProtKB">
        <authorList>
            <consortium name="RefSeq"/>
        </authorList>
    </citation>
    <scope>IDENTIFICATION</scope>
</reference>
<dbReference type="Gene3D" id="2.80.10.50">
    <property type="match status" value="1"/>
</dbReference>
<sequence length="586" mass="67818">MSFETPLQEKNMIMKSKLFCWVTVLAIWTFIFTFYYLTYFGEEKVRLKTRFEAASLTGNETNSQVIDFGKTEDIFKLGLIRNSQDQQIKTEGYRQHAFNTLVSERIGLRRRVPDTRDALCKQQKYSKDLPRASVIICFYNEAWSTLIRTVNSVLDRSPSALLQEIILVDDLSDIAELEPLAGFVQKHEKVRVIRTREREGLIRARMIGAHNSTGDVLVFLDSHVEVNERWLQPLLVPIQQNQTTVTCPVIDIINADTFEYSPSPLVKGGFNWGMHFRWDNLPKGYFKSEKERIAPLPSPTMAGGLFAIHKDEFRRLGEYDWGMDVWGGENLELSFRIWMCGGSLKIMPCSRVGHVFRKRRPYGASNGEDTLAKNSLRVANVWMDDYKKYYYRMRPDLKDIDFGDISARVELRNRLKCKSFDWYLKNIYPDLQLPSNRTGLRNVNLYKRKQPTMTGKFQIRVDKLCVQSQDSIFRRGGAFVLQKCDPHSKKQMWFETEKHDLRLGNLYCLDVGTKSMPRLKKCHEMGGSQDWRYSAQYGAPLYNMASGLCLGAEKVAEGQKVTMEICSSDKALKWDFVPIKKARDGF</sequence>
<dbReference type="Gene3D" id="3.90.550.10">
    <property type="entry name" value="Spore Coat Polysaccharide Biosynthesis Protein SpsA, Chain A"/>
    <property type="match status" value="1"/>
</dbReference>
<evidence type="ECO:0000259" key="14">
    <source>
        <dbReference type="SMART" id="SM00458"/>
    </source>
</evidence>
<keyword evidence="7 13" id="KW-1133">Transmembrane helix</keyword>
<evidence type="ECO:0000256" key="13">
    <source>
        <dbReference type="RuleBase" id="RU361242"/>
    </source>
</evidence>
<dbReference type="InterPro" id="IPR001173">
    <property type="entry name" value="Glyco_trans_2-like"/>
</dbReference>
<evidence type="ECO:0000256" key="4">
    <source>
        <dbReference type="ARBA" id="ARBA00022692"/>
    </source>
</evidence>
<keyword evidence="12 13" id="KW-0464">Manganese</keyword>
<dbReference type="Pfam" id="PF00535">
    <property type="entry name" value="Glycos_transf_2"/>
    <property type="match status" value="1"/>
</dbReference>
<dbReference type="RefSeq" id="XP_028968295.1">
    <property type="nucleotide sequence ID" value="XM_029112462.1"/>
</dbReference>
<keyword evidence="11" id="KW-0325">Glycoprotein</keyword>
<comment type="cofactor">
    <cofactor evidence="1 13">
        <name>Mn(2+)</name>
        <dbReference type="ChEBI" id="CHEBI:29035"/>
    </cofactor>
</comment>
<dbReference type="AlphaFoldDB" id="A0AAJ7WIK6"/>
<dbReference type="PANTHER" id="PTHR11675">
    <property type="entry name" value="N-ACETYLGALACTOSAMINYLTRANSFERASE"/>
    <property type="match status" value="1"/>
</dbReference>
<keyword evidence="5 13" id="KW-0430">Lectin</keyword>
<dbReference type="SUPFAM" id="SSF53448">
    <property type="entry name" value="Nucleotide-diphospho-sugar transferases"/>
    <property type="match status" value="1"/>
</dbReference>
<accession>A0AAJ7WIK6</accession>
<keyword evidence="9 13" id="KW-0472">Membrane</keyword>
<evidence type="ECO:0000256" key="8">
    <source>
        <dbReference type="ARBA" id="ARBA00023034"/>
    </source>
</evidence>
<dbReference type="GO" id="GO:0006493">
    <property type="term" value="P:protein O-linked glycosylation"/>
    <property type="evidence" value="ECO:0007669"/>
    <property type="project" value="TreeGrafter"/>
</dbReference>
<dbReference type="PROSITE" id="PS50231">
    <property type="entry name" value="RICIN_B_LECTIN"/>
    <property type="match status" value="1"/>
</dbReference>
<evidence type="ECO:0000256" key="9">
    <source>
        <dbReference type="ARBA" id="ARBA00023136"/>
    </source>
</evidence>
<proteinExistence type="inferred from homology"/>
<dbReference type="InterPro" id="IPR035992">
    <property type="entry name" value="Ricin_B-like_lectins"/>
</dbReference>
<organism evidence="15 16">
    <name type="scientific">Galendromus occidentalis</name>
    <name type="common">western predatory mite</name>
    <dbReference type="NCBI Taxonomy" id="34638"/>
    <lineage>
        <taxon>Eukaryota</taxon>
        <taxon>Metazoa</taxon>
        <taxon>Ecdysozoa</taxon>
        <taxon>Arthropoda</taxon>
        <taxon>Chelicerata</taxon>
        <taxon>Arachnida</taxon>
        <taxon>Acari</taxon>
        <taxon>Parasitiformes</taxon>
        <taxon>Mesostigmata</taxon>
        <taxon>Gamasina</taxon>
        <taxon>Phytoseioidea</taxon>
        <taxon>Phytoseiidae</taxon>
        <taxon>Typhlodrominae</taxon>
        <taxon>Galendromus</taxon>
    </lineage>
</organism>
<evidence type="ECO:0000256" key="5">
    <source>
        <dbReference type="ARBA" id="ARBA00022734"/>
    </source>
</evidence>